<evidence type="ECO:0000259" key="1">
    <source>
        <dbReference type="PROSITE" id="PS51186"/>
    </source>
</evidence>
<keyword evidence="3" id="KW-1185">Reference proteome</keyword>
<name>A0A075P2X4_9ALTE</name>
<dbReference type="eggNOG" id="COG1670">
    <property type="taxonomic scope" value="Bacteria"/>
</dbReference>
<dbReference type="Pfam" id="PF13302">
    <property type="entry name" value="Acetyltransf_3"/>
    <property type="match status" value="1"/>
</dbReference>
<proteinExistence type="predicted"/>
<dbReference type="GO" id="GO:0016747">
    <property type="term" value="F:acyltransferase activity, transferring groups other than amino-acyl groups"/>
    <property type="evidence" value="ECO:0007669"/>
    <property type="project" value="InterPro"/>
</dbReference>
<keyword evidence="2" id="KW-0808">Transferase</keyword>
<dbReference type="Gene3D" id="3.40.630.30">
    <property type="match status" value="1"/>
</dbReference>
<dbReference type="InterPro" id="IPR000182">
    <property type="entry name" value="GNAT_dom"/>
</dbReference>
<accession>A0A075P2X4</accession>
<evidence type="ECO:0000313" key="2">
    <source>
        <dbReference type="EMBL" id="AIF97692.1"/>
    </source>
</evidence>
<dbReference type="InterPro" id="IPR016181">
    <property type="entry name" value="Acyl_CoA_acyltransferase"/>
</dbReference>
<reference evidence="2 3" key="1">
    <citation type="submission" date="2014-06" db="EMBL/GenBank/DDBJ databases">
        <title>Genomes of Alteromonas australica, a world apart.</title>
        <authorList>
            <person name="Gonzaga A."/>
            <person name="Lopez-Perez M."/>
            <person name="Rodriguez-Valera F."/>
        </authorList>
    </citation>
    <scope>NUCLEOTIDE SEQUENCE [LARGE SCALE GENOMIC DNA]</scope>
    <source>
        <strain evidence="2 3">H 17</strain>
    </source>
</reference>
<dbReference type="AlphaFoldDB" id="A0A075P2X4"/>
<dbReference type="PANTHER" id="PTHR43328">
    <property type="entry name" value="ACETYLTRANSFERASE-RELATED"/>
    <property type="match status" value="1"/>
</dbReference>
<dbReference type="GeneID" id="78253857"/>
<sequence>MGKHNAVLLRDFLDSDVESMKRILNDDSVTRFLSTKIPSPYTTDDAVWWVNEGSKGELIKAITVDNCLVGCIGVNRGEFEYNRSGEIGYWLAREYWRQGIASCAIQRITNFVFSNTDIVRVFASVFSDNEASMQLLLKSDFNQEAVLENAIYKNGRFYNNHIFAKIKPSLGATRPL</sequence>
<feature type="domain" description="N-acetyltransferase" evidence="1">
    <location>
        <begin position="7"/>
        <end position="169"/>
    </location>
</feature>
<dbReference type="SUPFAM" id="SSF55729">
    <property type="entry name" value="Acyl-CoA N-acyltransferases (Nat)"/>
    <property type="match status" value="1"/>
</dbReference>
<gene>
    <name evidence="2" type="ORF">EP13_02725</name>
</gene>
<evidence type="ECO:0000313" key="3">
    <source>
        <dbReference type="Proteomes" id="UP000056090"/>
    </source>
</evidence>
<organism evidence="2 3">
    <name type="scientific">Alteromonas australica</name>
    <dbReference type="NCBI Taxonomy" id="589873"/>
    <lineage>
        <taxon>Bacteria</taxon>
        <taxon>Pseudomonadati</taxon>
        <taxon>Pseudomonadota</taxon>
        <taxon>Gammaproteobacteria</taxon>
        <taxon>Alteromonadales</taxon>
        <taxon>Alteromonadaceae</taxon>
        <taxon>Alteromonas/Salinimonas group</taxon>
        <taxon>Alteromonas</taxon>
    </lineage>
</organism>
<dbReference type="Proteomes" id="UP000056090">
    <property type="component" value="Chromosome"/>
</dbReference>
<dbReference type="RefSeq" id="WP_044055874.1">
    <property type="nucleotide sequence ID" value="NZ_CBCSKJ010000006.1"/>
</dbReference>
<dbReference type="PANTHER" id="PTHR43328:SF1">
    <property type="entry name" value="N-ACETYLTRANSFERASE DOMAIN-CONTAINING PROTEIN"/>
    <property type="match status" value="1"/>
</dbReference>
<dbReference type="PROSITE" id="PS51186">
    <property type="entry name" value="GNAT"/>
    <property type="match status" value="1"/>
</dbReference>
<dbReference type="KEGG" id="aal:EP13_02725"/>
<protein>
    <submittedName>
        <fullName evidence="2">Acetyltransferase</fullName>
    </submittedName>
</protein>
<dbReference type="EMBL" id="CP008849">
    <property type="protein sequence ID" value="AIF97692.1"/>
    <property type="molecule type" value="Genomic_DNA"/>
</dbReference>